<proteinExistence type="predicted"/>
<comment type="caution">
    <text evidence="2">The sequence shown here is derived from an EMBL/GenBank/DDBJ whole genome shotgun (WGS) entry which is preliminary data.</text>
</comment>
<evidence type="ECO:0000313" key="3">
    <source>
        <dbReference type="Proteomes" id="UP001239994"/>
    </source>
</evidence>
<organism evidence="2 3">
    <name type="scientific">Electrophorus voltai</name>
    <dbReference type="NCBI Taxonomy" id="2609070"/>
    <lineage>
        <taxon>Eukaryota</taxon>
        <taxon>Metazoa</taxon>
        <taxon>Chordata</taxon>
        <taxon>Craniata</taxon>
        <taxon>Vertebrata</taxon>
        <taxon>Euteleostomi</taxon>
        <taxon>Actinopterygii</taxon>
        <taxon>Neopterygii</taxon>
        <taxon>Teleostei</taxon>
        <taxon>Ostariophysi</taxon>
        <taxon>Gymnotiformes</taxon>
        <taxon>Gymnotoidei</taxon>
        <taxon>Gymnotidae</taxon>
        <taxon>Electrophorus</taxon>
    </lineage>
</organism>
<feature type="region of interest" description="Disordered" evidence="1">
    <location>
        <begin position="70"/>
        <end position="91"/>
    </location>
</feature>
<dbReference type="Proteomes" id="UP001239994">
    <property type="component" value="Unassembled WGS sequence"/>
</dbReference>
<name>A0AAD8Z9L5_9TELE</name>
<reference evidence="2" key="1">
    <citation type="submission" date="2023-03" db="EMBL/GenBank/DDBJ databases">
        <title>Electrophorus voltai genome.</title>
        <authorList>
            <person name="Bian C."/>
        </authorList>
    </citation>
    <scope>NUCLEOTIDE SEQUENCE</scope>
    <source>
        <strain evidence="2">CB-2022</strain>
        <tissue evidence="2">Muscle</tissue>
    </source>
</reference>
<evidence type="ECO:0000313" key="2">
    <source>
        <dbReference type="EMBL" id="KAK1795100.1"/>
    </source>
</evidence>
<evidence type="ECO:0000256" key="1">
    <source>
        <dbReference type="SAM" id="MobiDB-lite"/>
    </source>
</evidence>
<sequence>MPGKGSKKSKGKKGDPYMDFYEGYTDYGGNGECDISLRSDLGFDYGEDLSMEVEEILYGDPPNISDVESADFESDEPPALKIPPKAPPRRNGQSNWCASCNGCAEVTAPKLVKGDPPQAGGTTAHLTTMGQAGVPAGLSRLSTNPLSNFVLIHVAVICPDHVVYASACQSLGPLASPFDIGLWAAARYAGVPGVTALGMGSVTVVSRSIFLRGMLALFRRKKVEVNKQRLH</sequence>
<gene>
    <name evidence="2" type="ORF">P4O66_010283</name>
</gene>
<keyword evidence="3" id="KW-1185">Reference proteome</keyword>
<dbReference type="AlphaFoldDB" id="A0AAD8Z9L5"/>
<dbReference type="EMBL" id="JAROKS010000016">
    <property type="protein sequence ID" value="KAK1795100.1"/>
    <property type="molecule type" value="Genomic_DNA"/>
</dbReference>
<protein>
    <submittedName>
        <fullName evidence="2">Uncharacterized protein</fullName>
    </submittedName>
</protein>
<accession>A0AAD8Z9L5</accession>